<dbReference type="Gene3D" id="1.25.10.10">
    <property type="entry name" value="Leucine-rich Repeat Variant"/>
    <property type="match status" value="1"/>
</dbReference>
<dbReference type="NCBIfam" id="TIGR02604">
    <property type="entry name" value="Piru_Ver_Nterm"/>
    <property type="match status" value="1"/>
</dbReference>
<dbReference type="Gene3D" id="2.120.10.30">
    <property type="entry name" value="TolB, C-terminal domain"/>
    <property type="match status" value="1"/>
</dbReference>
<dbReference type="Proteomes" id="UP000317909">
    <property type="component" value="Chromosome"/>
</dbReference>
<dbReference type="InterPro" id="IPR013428">
    <property type="entry name" value="Membrane-bound_put_N"/>
</dbReference>
<dbReference type="InterPro" id="IPR013427">
    <property type="entry name" value="Haem-bd_dom_put"/>
</dbReference>
<dbReference type="PANTHER" id="PTHR33546:SF1">
    <property type="entry name" value="LARGE, MULTIFUNCTIONAL SECRETED PROTEIN"/>
    <property type="match status" value="1"/>
</dbReference>
<keyword evidence="3 4" id="KW-0408">Iron</keyword>
<evidence type="ECO:0000259" key="5">
    <source>
        <dbReference type="PROSITE" id="PS51007"/>
    </source>
</evidence>
<dbReference type="GO" id="GO:0046872">
    <property type="term" value="F:metal ion binding"/>
    <property type="evidence" value="ECO:0007669"/>
    <property type="project" value="UniProtKB-KW"/>
</dbReference>
<evidence type="ECO:0000256" key="3">
    <source>
        <dbReference type="ARBA" id="ARBA00023004"/>
    </source>
</evidence>
<proteinExistence type="predicted"/>
<evidence type="ECO:0000256" key="1">
    <source>
        <dbReference type="ARBA" id="ARBA00022617"/>
    </source>
</evidence>
<dbReference type="SUPFAM" id="SSF46626">
    <property type="entry name" value="Cytochrome c"/>
    <property type="match status" value="1"/>
</dbReference>
<dbReference type="InterPro" id="IPR036909">
    <property type="entry name" value="Cyt_c-like_dom_sf"/>
</dbReference>
<dbReference type="InterPro" id="IPR011041">
    <property type="entry name" value="Quinoprot_gluc/sorb_DH_b-prop"/>
</dbReference>
<dbReference type="RefSeq" id="WP_145435235.1">
    <property type="nucleotide sequence ID" value="NZ_CP036339.1"/>
</dbReference>
<gene>
    <name evidence="6" type="ORF">I41_47560</name>
</gene>
<dbReference type="InterPro" id="IPR011042">
    <property type="entry name" value="6-blade_b-propeller_TolB-like"/>
</dbReference>
<evidence type="ECO:0000256" key="4">
    <source>
        <dbReference type="PROSITE-ProRule" id="PRU00433"/>
    </source>
</evidence>
<reference evidence="6 7" key="1">
    <citation type="submission" date="2019-02" db="EMBL/GenBank/DDBJ databases">
        <title>Deep-cultivation of Planctomycetes and their phenomic and genomic characterization uncovers novel biology.</title>
        <authorList>
            <person name="Wiegand S."/>
            <person name="Jogler M."/>
            <person name="Boedeker C."/>
            <person name="Pinto D."/>
            <person name="Vollmers J."/>
            <person name="Rivas-Marin E."/>
            <person name="Kohn T."/>
            <person name="Peeters S.H."/>
            <person name="Heuer A."/>
            <person name="Rast P."/>
            <person name="Oberbeckmann S."/>
            <person name="Bunk B."/>
            <person name="Jeske O."/>
            <person name="Meyerdierks A."/>
            <person name="Storesund J.E."/>
            <person name="Kallscheuer N."/>
            <person name="Luecker S."/>
            <person name="Lage O.M."/>
            <person name="Pohl T."/>
            <person name="Merkel B.J."/>
            <person name="Hornburger P."/>
            <person name="Mueller R.-W."/>
            <person name="Bruemmer F."/>
            <person name="Labrenz M."/>
            <person name="Spormann A.M."/>
            <person name="Op den Camp H."/>
            <person name="Overmann J."/>
            <person name="Amann R."/>
            <person name="Jetten M.S.M."/>
            <person name="Mascher T."/>
            <person name="Medema M.H."/>
            <person name="Devos D.P."/>
            <person name="Kaster A.-K."/>
            <person name="Ovreas L."/>
            <person name="Rohde M."/>
            <person name="Galperin M.Y."/>
            <person name="Jogler C."/>
        </authorList>
    </citation>
    <scope>NUCLEOTIDE SEQUENCE [LARGE SCALE GENOMIC DNA]</scope>
    <source>
        <strain evidence="6 7">I41</strain>
    </source>
</reference>
<dbReference type="Gene3D" id="1.10.760.10">
    <property type="entry name" value="Cytochrome c-like domain"/>
    <property type="match status" value="1"/>
</dbReference>
<dbReference type="SUPFAM" id="SSF50952">
    <property type="entry name" value="Soluble quinoprotein glucose dehydrogenase"/>
    <property type="match status" value="1"/>
</dbReference>
<keyword evidence="2 4" id="KW-0479">Metal-binding</keyword>
<dbReference type="SUPFAM" id="SSF48371">
    <property type="entry name" value="ARM repeat"/>
    <property type="match status" value="1"/>
</dbReference>
<dbReference type="Pfam" id="PF00034">
    <property type="entry name" value="Cytochrom_C"/>
    <property type="match status" value="1"/>
</dbReference>
<sequence>MSSRFEILILLVALSLQSASHGQGFDPTEAEEHITALDGVRVKLFASEPEVRQAIFVKCDDRGRVWTIQYLQYPNPAGLQRVKVDRWSRTVYDRVPEPPPRGPKGADRITILTDHDGDGHADAAKDFVYGLNLATGVEFGHGGVYVLQPPYLLFYPDKNRDDVPDGDPEVLLTGFGMEDAQSMANHLTWGPDGWLYGVNGSTTTCRINGLEFQQGCWRYHPLSKEFELFCEGGLNCYGLTFDANGELFYSTNGGPFVHAVQGGYFYKSFGKHGPLHNLFAYHYFPQQECDQAPGGPPTGGTIYNGGALPERLKGTFVAGNFLGHTVSWWNLTPNGSTVRATYGGELVNTHDAWSGPTDVCIGPDGSAYVSDFFDQRTAHPDPDANWDRSNGRIYRIEAVDQAPAEPIDLAALSSTQLVELLRSPNRWRVDRARVELANRRDQTVVPQLKEMVRQSNDAQLALEGLWALNAVGALDGALAAELVAHPAEYVRYWAIRLLGDRRDVSERDFEALLNAAKAEDNPRVLAQLAASAKRLPGPQCLTIVDQLLQRGAGADDPRVPWLLWWAIESKAMSDIPELLQMCSSKEAWSSGPRAANSLRLLRRWAADGSAAGYDACDQLLASVPAAQQDAAYDAVRQGLSERAKGFEEITQGGLYDQQAQPGEGAPALQTRHFEQVSGPLRDHLLNLWHTRRDEASLLEIALRLGDDQAYADLRGKVGSAAAPLDAQQIALLREFGRPDLVPLLLPMVSPAASPQQLEGALALLAGFDSPEITQHLLSIYDGLPAESRRQVREVLFARPSSSEQFLRLVNDQAIPPAEVAIEELRRLALHRSDAIDALVRKHWGNVGPGSSEEKLSTMRRFSNDLRAGAGDPQAGKLLFAKHCGVCHQLHGEGQKIGPDLTSANRQDLAALLGNIVDPSAVVRREYVNHVIVTTSGQVVGGILADQTGAGVTVLTAENKRINVPNDEIEELTESEVSLMPERILEALTPQERRDLFSYLQQP</sequence>
<dbReference type="Pfam" id="PF23500">
    <property type="entry name" value="DUF7133"/>
    <property type="match status" value="1"/>
</dbReference>
<name>A0A517U4L9_9BACT</name>
<accession>A0A517U4L9</accession>
<dbReference type="EMBL" id="CP036339">
    <property type="protein sequence ID" value="QDT75545.1"/>
    <property type="molecule type" value="Genomic_DNA"/>
</dbReference>
<feature type="domain" description="Cytochrome c" evidence="5">
    <location>
        <begin position="870"/>
        <end position="1002"/>
    </location>
</feature>
<keyword evidence="7" id="KW-1185">Reference proteome</keyword>
<dbReference type="GO" id="GO:0009055">
    <property type="term" value="F:electron transfer activity"/>
    <property type="evidence" value="ECO:0007669"/>
    <property type="project" value="InterPro"/>
</dbReference>
<dbReference type="NCBIfam" id="TIGR02603">
    <property type="entry name" value="CxxCH_TIGR02603"/>
    <property type="match status" value="1"/>
</dbReference>
<evidence type="ECO:0000313" key="7">
    <source>
        <dbReference type="Proteomes" id="UP000317909"/>
    </source>
</evidence>
<dbReference type="AlphaFoldDB" id="A0A517U4L9"/>
<dbReference type="InterPro" id="IPR011989">
    <property type="entry name" value="ARM-like"/>
</dbReference>
<dbReference type="KEGG" id="llh:I41_47560"/>
<evidence type="ECO:0000313" key="6">
    <source>
        <dbReference type="EMBL" id="QDT75545.1"/>
    </source>
</evidence>
<organism evidence="6 7">
    <name type="scientific">Lacipirellula limnantheis</name>
    <dbReference type="NCBI Taxonomy" id="2528024"/>
    <lineage>
        <taxon>Bacteria</taxon>
        <taxon>Pseudomonadati</taxon>
        <taxon>Planctomycetota</taxon>
        <taxon>Planctomycetia</taxon>
        <taxon>Pirellulales</taxon>
        <taxon>Lacipirellulaceae</taxon>
        <taxon>Lacipirellula</taxon>
    </lineage>
</organism>
<dbReference type="PANTHER" id="PTHR33546">
    <property type="entry name" value="LARGE, MULTIFUNCTIONAL SECRETED PROTEIN-RELATED"/>
    <property type="match status" value="1"/>
</dbReference>
<dbReference type="InterPro" id="IPR055557">
    <property type="entry name" value="DUF7133"/>
</dbReference>
<dbReference type="GO" id="GO:0020037">
    <property type="term" value="F:heme binding"/>
    <property type="evidence" value="ECO:0007669"/>
    <property type="project" value="InterPro"/>
</dbReference>
<protein>
    <submittedName>
        <fullName evidence="6">Cytochrome c</fullName>
    </submittedName>
</protein>
<dbReference type="OrthoDB" id="225269at2"/>
<keyword evidence="1 4" id="KW-0349">Heme</keyword>
<dbReference type="PROSITE" id="PS51007">
    <property type="entry name" value="CYTC"/>
    <property type="match status" value="1"/>
</dbReference>
<dbReference type="InterPro" id="IPR009056">
    <property type="entry name" value="Cyt_c-like_dom"/>
</dbReference>
<evidence type="ECO:0000256" key="2">
    <source>
        <dbReference type="ARBA" id="ARBA00022723"/>
    </source>
</evidence>
<dbReference type="InterPro" id="IPR016024">
    <property type="entry name" value="ARM-type_fold"/>
</dbReference>